<comment type="caution">
    <text evidence="2">The sequence shown here is derived from an EMBL/GenBank/DDBJ whole genome shotgun (WGS) entry which is preliminary data.</text>
</comment>
<evidence type="ECO:0008006" key="4">
    <source>
        <dbReference type="Google" id="ProtNLM"/>
    </source>
</evidence>
<dbReference type="Gene3D" id="3.30.70.330">
    <property type="match status" value="2"/>
</dbReference>
<sequence length="347" mass="37867">PPPPPPLPPRRYVDVNGTFVAEADLPGEMKKRRKKRARDAEKAAKKPGKEEKKPPTQAQGKAGEGKKRKKANFSKGNAKKWVYVTNLPLDCTAAELASHFGKAGVLELDVSTHLPRVRLYRDAGSGLPKGDASVCFANVESVGIARAVLDQSVLRPDGLNVIGVVPASFEQKGGALEEREAPSLRQRKVAKLAAAQATSWDAGENGRLTGGVKGLTIVVLKRLFDLGELGGGREDDVLKEVEGEIVKICGELGSIEKITVFSRHPDGVAIVKFKEVDAANECIRIVAGLEGFRGRKGKAGAHFWDGATDYTNRDAKKEEKEEEERLDQFGDWLENQEVPEEFRVREE</sequence>
<reference evidence="2 3" key="1">
    <citation type="journal article" date="2023" name="Commun. Biol.">
        <title>Genome analysis of Parmales, the sister group of diatoms, reveals the evolutionary specialization of diatoms from phago-mixotrophs to photoautotrophs.</title>
        <authorList>
            <person name="Ban H."/>
            <person name="Sato S."/>
            <person name="Yoshikawa S."/>
            <person name="Yamada K."/>
            <person name="Nakamura Y."/>
            <person name="Ichinomiya M."/>
            <person name="Sato N."/>
            <person name="Blanc-Mathieu R."/>
            <person name="Endo H."/>
            <person name="Kuwata A."/>
            <person name="Ogata H."/>
        </authorList>
    </citation>
    <scope>NUCLEOTIDE SEQUENCE [LARGE SCALE GENOMIC DNA]</scope>
</reference>
<evidence type="ECO:0000313" key="3">
    <source>
        <dbReference type="Proteomes" id="UP001165060"/>
    </source>
</evidence>
<dbReference type="PANTHER" id="PTHR15608">
    <property type="entry name" value="SPLICING FACTOR U2AF-ASSOCIATED PROTEIN 2"/>
    <property type="match status" value="1"/>
</dbReference>
<feature type="non-terminal residue" evidence="2">
    <location>
        <position position="1"/>
    </location>
</feature>
<organism evidence="2 3">
    <name type="scientific">Tetraparma gracilis</name>
    <dbReference type="NCBI Taxonomy" id="2962635"/>
    <lineage>
        <taxon>Eukaryota</taxon>
        <taxon>Sar</taxon>
        <taxon>Stramenopiles</taxon>
        <taxon>Ochrophyta</taxon>
        <taxon>Bolidophyceae</taxon>
        <taxon>Parmales</taxon>
        <taxon>Triparmaceae</taxon>
        <taxon>Tetraparma</taxon>
    </lineage>
</organism>
<feature type="region of interest" description="Disordered" evidence="1">
    <location>
        <begin position="1"/>
        <end position="71"/>
    </location>
</feature>
<name>A0ABQ6M9T8_9STRA</name>
<dbReference type="InterPro" id="IPR012677">
    <property type="entry name" value="Nucleotide-bd_a/b_plait_sf"/>
</dbReference>
<accession>A0ABQ6M9T8</accession>
<dbReference type="EMBL" id="BRYB01003892">
    <property type="protein sequence ID" value="GMI22318.1"/>
    <property type="molecule type" value="Genomic_DNA"/>
</dbReference>
<evidence type="ECO:0000256" key="1">
    <source>
        <dbReference type="SAM" id="MobiDB-lite"/>
    </source>
</evidence>
<proteinExistence type="predicted"/>
<dbReference type="InterPro" id="IPR034393">
    <property type="entry name" value="TatSF1-like"/>
</dbReference>
<protein>
    <recommendedName>
        <fullName evidence="4">RRM domain-containing protein</fullName>
    </recommendedName>
</protein>
<dbReference type="Proteomes" id="UP001165060">
    <property type="component" value="Unassembled WGS sequence"/>
</dbReference>
<keyword evidence="3" id="KW-1185">Reference proteome</keyword>
<evidence type="ECO:0000313" key="2">
    <source>
        <dbReference type="EMBL" id="GMI22318.1"/>
    </source>
</evidence>
<gene>
    <name evidence="2" type="ORF">TeGR_g11959</name>
</gene>
<feature type="compositionally biased region" description="Basic and acidic residues" evidence="1">
    <location>
        <begin position="38"/>
        <end position="54"/>
    </location>
</feature>
<dbReference type="InterPro" id="IPR035979">
    <property type="entry name" value="RBD_domain_sf"/>
</dbReference>
<dbReference type="SUPFAM" id="SSF54928">
    <property type="entry name" value="RNA-binding domain, RBD"/>
    <property type="match status" value="1"/>
</dbReference>
<dbReference type="PANTHER" id="PTHR15608:SF0">
    <property type="entry name" value="HIV TAT-SPECIFIC FACTOR 1"/>
    <property type="match status" value="1"/>
</dbReference>